<dbReference type="AlphaFoldDB" id="A0A4R2NK18"/>
<protein>
    <submittedName>
        <fullName evidence="1">LmbE family N-acetylglucosaminyl deacetylase</fullName>
    </submittedName>
</protein>
<dbReference type="OrthoDB" id="9790023at2"/>
<proteinExistence type="predicted"/>
<dbReference type="Proteomes" id="UP000295416">
    <property type="component" value="Unassembled WGS sequence"/>
</dbReference>
<sequence length="357" mass="40588">MNESELQLPFTLYSPNSKQSHPFYEMRYNLYHQPPLHLLEPAFLTPGLTLVPFYTPRTAFGNPIGNMGVSANSVDILVFAPHPDDETLGCGGVIMHALAAGKRVHVVFFTNGDGYTKAASMLMNKNIDNLSSWDYLELSRVRQLEVFAATKMLGLNPSNITFLGYPDGAVNKVYQSKDSNYFQSPTTLKKETYGLVQIDYHKLAYGKPAPYLKKFALSDTMDLIQIFQPKDIYVPEAADQHLDHMAVNWFVRDAIKVLRYQGRVHTYLIHSGPDSEWPWPQGITPRDPFASHEALDFKGVPIPRFVPWPPQERVSLNEAVALEKLKAIRAYRSQLVDREYLQSFTKSEEIFWGMAPR</sequence>
<dbReference type="PANTHER" id="PTHR12993">
    <property type="entry name" value="N-ACETYLGLUCOSAMINYL-PHOSPHATIDYLINOSITOL DE-N-ACETYLASE-RELATED"/>
    <property type="match status" value="1"/>
</dbReference>
<dbReference type="GO" id="GO:0016811">
    <property type="term" value="F:hydrolase activity, acting on carbon-nitrogen (but not peptide) bonds, in linear amides"/>
    <property type="evidence" value="ECO:0007669"/>
    <property type="project" value="TreeGrafter"/>
</dbReference>
<dbReference type="RefSeq" id="WP_132747746.1">
    <property type="nucleotide sequence ID" value="NZ_SLXK01000042.1"/>
</dbReference>
<accession>A0A4R2NK18</accession>
<dbReference type="EMBL" id="SLXK01000042">
    <property type="protein sequence ID" value="TCP21484.1"/>
    <property type="molecule type" value="Genomic_DNA"/>
</dbReference>
<keyword evidence="2" id="KW-1185">Reference proteome</keyword>
<dbReference type="InterPro" id="IPR003737">
    <property type="entry name" value="GlcNAc_PI_deacetylase-related"/>
</dbReference>
<evidence type="ECO:0000313" key="2">
    <source>
        <dbReference type="Proteomes" id="UP000295416"/>
    </source>
</evidence>
<gene>
    <name evidence="1" type="ORF">EV207_1424</name>
</gene>
<evidence type="ECO:0000313" key="1">
    <source>
        <dbReference type="EMBL" id="TCP21484.1"/>
    </source>
</evidence>
<dbReference type="InterPro" id="IPR024078">
    <property type="entry name" value="LmbE-like_dom_sf"/>
</dbReference>
<dbReference type="Pfam" id="PF02585">
    <property type="entry name" value="PIG-L"/>
    <property type="match status" value="1"/>
</dbReference>
<dbReference type="SUPFAM" id="SSF102588">
    <property type="entry name" value="LmbE-like"/>
    <property type="match status" value="1"/>
</dbReference>
<reference evidence="1 2" key="1">
    <citation type="submission" date="2019-03" db="EMBL/GenBank/DDBJ databases">
        <title>Genomic Encyclopedia of Type Strains, Phase IV (KMG-IV): sequencing the most valuable type-strain genomes for metagenomic binning, comparative biology and taxonomic classification.</title>
        <authorList>
            <person name="Goeker M."/>
        </authorList>
    </citation>
    <scope>NUCLEOTIDE SEQUENCE [LARGE SCALE GENOMIC DNA]</scope>
    <source>
        <strain evidence="1 2">DSM 19377</strain>
    </source>
</reference>
<dbReference type="Gene3D" id="3.40.50.10320">
    <property type="entry name" value="LmbE-like"/>
    <property type="match status" value="1"/>
</dbReference>
<dbReference type="PANTHER" id="PTHR12993:SF29">
    <property type="entry name" value="BLR3841 PROTEIN"/>
    <property type="match status" value="1"/>
</dbReference>
<comment type="caution">
    <text evidence="1">The sequence shown here is derived from an EMBL/GenBank/DDBJ whole genome shotgun (WGS) entry which is preliminary data.</text>
</comment>
<name>A0A4R2NK18_9BACL</name>
<organism evidence="1 2">
    <name type="scientific">Scopulibacillus darangshiensis</name>
    <dbReference type="NCBI Taxonomy" id="442528"/>
    <lineage>
        <taxon>Bacteria</taxon>
        <taxon>Bacillati</taxon>
        <taxon>Bacillota</taxon>
        <taxon>Bacilli</taxon>
        <taxon>Bacillales</taxon>
        <taxon>Sporolactobacillaceae</taxon>
        <taxon>Scopulibacillus</taxon>
    </lineage>
</organism>